<dbReference type="Proteomes" id="UP001239111">
    <property type="component" value="Chromosome 1"/>
</dbReference>
<evidence type="ECO:0000313" key="2">
    <source>
        <dbReference type="Proteomes" id="UP001239111"/>
    </source>
</evidence>
<proteinExistence type="predicted"/>
<evidence type="ECO:0000313" key="1">
    <source>
        <dbReference type="EMBL" id="KAJ8688219.1"/>
    </source>
</evidence>
<sequence length="408" mass="45867">MSQQYVCVESGEVLEWPAGRFPGVGPRQVTECHWDDGTFLNEYASLGACHSRPDLSSRGTVAGKALLNWYMGGDEPDNSIDAILTVLYCMKVNDSCNSPLFTDQLMKDGPELQSFRTIAKIDPSMNYQSKLMQRTSPNNSILTNELATRWYNTIWTKLDVGSTDEQKQTAINVIGFLYLILLRLSLKKVENVTSFIFNKGQSTFTSLWSRVSLDTVSFCPPHEDMALSFKFKYDRRLPNCTKVVSAIVYSYYAGLKKSNNHKIVGILKASCLVALENVGLGLLTWTEQAASALDISIHELMEYNTVIPRHADTNRALKKVLNKYVSSDSGQVTWPWAQMFKDGALANLRITDNPIYAMTMIAIVHPDSRASEIWNESSLRKHIENFHKSKAVLLAQKIKQDVALDKQT</sequence>
<accession>A0ACC2Q009</accession>
<comment type="caution">
    <text evidence="1">The sequence shown here is derived from an EMBL/GenBank/DDBJ whole genome shotgun (WGS) entry which is preliminary data.</text>
</comment>
<keyword evidence="2" id="KW-1185">Reference proteome</keyword>
<gene>
    <name evidence="1" type="ORF">QAD02_024014</name>
</gene>
<name>A0ACC2Q009_9HYME</name>
<reference evidence="1" key="1">
    <citation type="submission" date="2023-04" db="EMBL/GenBank/DDBJ databases">
        <title>A chromosome-level genome assembly of the parasitoid wasp Eretmocerus hayati.</title>
        <authorList>
            <person name="Zhong Y."/>
            <person name="Liu S."/>
            <person name="Liu Y."/>
        </authorList>
    </citation>
    <scope>NUCLEOTIDE SEQUENCE</scope>
    <source>
        <strain evidence="1">ZJU_SS_LIU_2023</strain>
    </source>
</reference>
<organism evidence="1 2">
    <name type="scientific">Eretmocerus hayati</name>
    <dbReference type="NCBI Taxonomy" id="131215"/>
    <lineage>
        <taxon>Eukaryota</taxon>
        <taxon>Metazoa</taxon>
        <taxon>Ecdysozoa</taxon>
        <taxon>Arthropoda</taxon>
        <taxon>Hexapoda</taxon>
        <taxon>Insecta</taxon>
        <taxon>Pterygota</taxon>
        <taxon>Neoptera</taxon>
        <taxon>Endopterygota</taxon>
        <taxon>Hymenoptera</taxon>
        <taxon>Apocrita</taxon>
        <taxon>Proctotrupomorpha</taxon>
        <taxon>Chalcidoidea</taxon>
        <taxon>Aphelinidae</taxon>
        <taxon>Aphelininae</taxon>
        <taxon>Eretmocerus</taxon>
    </lineage>
</organism>
<protein>
    <submittedName>
        <fullName evidence="1">Uncharacterized protein</fullName>
    </submittedName>
</protein>
<dbReference type="EMBL" id="CM056741">
    <property type="protein sequence ID" value="KAJ8688219.1"/>
    <property type="molecule type" value="Genomic_DNA"/>
</dbReference>